<comment type="caution">
    <text evidence="13">The sequence shown here is derived from an EMBL/GenBank/DDBJ whole genome shotgun (WGS) entry which is preliminary data.</text>
</comment>
<keyword evidence="6 10" id="KW-0808">Transferase</keyword>
<dbReference type="SUPFAM" id="SSF75217">
    <property type="entry name" value="alpha/beta knot"/>
    <property type="match status" value="1"/>
</dbReference>
<proteinExistence type="inferred from homology"/>
<name>A0A2H0N824_9BACT</name>
<organism evidence="13 14">
    <name type="scientific">Candidatus Liptonbacteria bacterium CG11_big_fil_rev_8_21_14_0_20_35_14</name>
    <dbReference type="NCBI Taxonomy" id="1974634"/>
    <lineage>
        <taxon>Bacteria</taxon>
        <taxon>Candidatus Liptoniibacteriota</taxon>
    </lineage>
</organism>
<evidence type="ECO:0000256" key="6">
    <source>
        <dbReference type="ARBA" id="ARBA00022679"/>
    </source>
</evidence>
<evidence type="ECO:0000256" key="1">
    <source>
        <dbReference type="ARBA" id="ARBA00004496"/>
    </source>
</evidence>
<dbReference type="Pfam" id="PF20260">
    <property type="entry name" value="PUA_4"/>
    <property type="match status" value="1"/>
</dbReference>
<dbReference type="InterPro" id="IPR015947">
    <property type="entry name" value="PUA-like_sf"/>
</dbReference>
<dbReference type="EMBL" id="PCWO01000018">
    <property type="protein sequence ID" value="PIR05039.1"/>
    <property type="molecule type" value="Genomic_DNA"/>
</dbReference>
<dbReference type="PANTHER" id="PTHR30027:SF3">
    <property type="entry name" value="16S RRNA (URACIL(1498)-N(3))-METHYLTRANSFERASE"/>
    <property type="match status" value="1"/>
</dbReference>
<dbReference type="PIRSF" id="PIRSF015601">
    <property type="entry name" value="MTase_slr0722"/>
    <property type="match status" value="1"/>
</dbReference>
<evidence type="ECO:0000313" key="13">
    <source>
        <dbReference type="EMBL" id="PIR05039.1"/>
    </source>
</evidence>
<keyword evidence="3 10" id="KW-0963">Cytoplasm</keyword>
<dbReference type="GO" id="GO:0005737">
    <property type="term" value="C:cytoplasm"/>
    <property type="evidence" value="ECO:0007669"/>
    <property type="project" value="UniProtKB-SubCell"/>
</dbReference>
<feature type="domain" description="Ribosomal RNA small subunit methyltransferase E PUA-like" evidence="12">
    <location>
        <begin position="28"/>
        <end position="67"/>
    </location>
</feature>
<keyword evidence="7 10" id="KW-0949">S-adenosyl-L-methionine</keyword>
<evidence type="ECO:0000313" key="14">
    <source>
        <dbReference type="Proteomes" id="UP000229893"/>
    </source>
</evidence>
<keyword evidence="4 10" id="KW-0698">rRNA processing</keyword>
<evidence type="ECO:0000256" key="5">
    <source>
        <dbReference type="ARBA" id="ARBA00022603"/>
    </source>
</evidence>
<comment type="subcellular location">
    <subcellularLocation>
        <location evidence="1 10">Cytoplasm</location>
    </subcellularLocation>
</comment>
<comment type="catalytic activity">
    <reaction evidence="9 10">
        <text>uridine(1498) in 16S rRNA + S-adenosyl-L-methionine = N(3)-methyluridine(1498) in 16S rRNA + S-adenosyl-L-homocysteine + H(+)</text>
        <dbReference type="Rhea" id="RHEA:42920"/>
        <dbReference type="Rhea" id="RHEA-COMP:10283"/>
        <dbReference type="Rhea" id="RHEA-COMP:10284"/>
        <dbReference type="ChEBI" id="CHEBI:15378"/>
        <dbReference type="ChEBI" id="CHEBI:57856"/>
        <dbReference type="ChEBI" id="CHEBI:59789"/>
        <dbReference type="ChEBI" id="CHEBI:65315"/>
        <dbReference type="ChEBI" id="CHEBI:74502"/>
        <dbReference type="EC" id="2.1.1.193"/>
    </reaction>
</comment>
<dbReference type="InterPro" id="IPR046887">
    <property type="entry name" value="RsmE_PUA-like"/>
</dbReference>
<evidence type="ECO:0000256" key="2">
    <source>
        <dbReference type="ARBA" id="ARBA00005528"/>
    </source>
</evidence>
<dbReference type="AlphaFoldDB" id="A0A2H0N824"/>
<gene>
    <name evidence="13" type="ORF">COV57_01160</name>
</gene>
<accession>A0A2H0N824</accession>
<dbReference type="InterPro" id="IPR029028">
    <property type="entry name" value="Alpha/beta_knot_MTases"/>
</dbReference>
<protein>
    <recommendedName>
        <fullName evidence="10">Ribosomal RNA small subunit methyltransferase E</fullName>
        <ecNumber evidence="10">2.1.1.193</ecNumber>
    </recommendedName>
</protein>
<dbReference type="GO" id="GO:0070042">
    <property type="term" value="F:rRNA (uridine-N3-)-methyltransferase activity"/>
    <property type="evidence" value="ECO:0007669"/>
    <property type="project" value="TreeGrafter"/>
</dbReference>
<dbReference type="PANTHER" id="PTHR30027">
    <property type="entry name" value="RIBOSOMAL RNA SMALL SUBUNIT METHYLTRANSFERASE E"/>
    <property type="match status" value="1"/>
</dbReference>
<comment type="function">
    <text evidence="8 10">Specifically methylates the N3 position of the uracil ring of uridine 1498 (m3U1498) in 16S rRNA. Acts on the fully assembled 30S ribosomal subunit.</text>
</comment>
<evidence type="ECO:0000256" key="8">
    <source>
        <dbReference type="ARBA" id="ARBA00025699"/>
    </source>
</evidence>
<dbReference type="NCBIfam" id="TIGR00046">
    <property type="entry name" value="RsmE family RNA methyltransferase"/>
    <property type="match status" value="1"/>
</dbReference>
<sequence>MKLHRFILSLNLKKDLIISKDNELINQIKNVLRLKTGHFVILSDGFENEAKASIKSFSKNEIEFKIEERFENKDEPTKNIKLYCAILKKENFELVIQKATEIGVKAIIPIRSAHTVKQNIKLDRLNKIAKEASEQSGRSVIPDIYEPLSFAEALEDSKTNEANFIFDTDAKEKFYSDKNNIGIFIGPEGGWTEKEIGEAQKQNIKIVSLGKLTLRAETAAIVSSFIALN</sequence>
<dbReference type="GO" id="GO:0070475">
    <property type="term" value="P:rRNA base methylation"/>
    <property type="evidence" value="ECO:0007669"/>
    <property type="project" value="TreeGrafter"/>
</dbReference>
<keyword evidence="5 10" id="KW-0489">Methyltransferase</keyword>
<evidence type="ECO:0000256" key="9">
    <source>
        <dbReference type="ARBA" id="ARBA00047944"/>
    </source>
</evidence>
<evidence type="ECO:0000256" key="4">
    <source>
        <dbReference type="ARBA" id="ARBA00022552"/>
    </source>
</evidence>
<reference evidence="13 14" key="1">
    <citation type="submission" date="2017-09" db="EMBL/GenBank/DDBJ databases">
        <title>Depth-based differentiation of microbial function through sediment-hosted aquifers and enrichment of novel symbionts in the deep terrestrial subsurface.</title>
        <authorList>
            <person name="Probst A.J."/>
            <person name="Ladd B."/>
            <person name="Jarett J.K."/>
            <person name="Geller-Mcgrath D.E."/>
            <person name="Sieber C.M."/>
            <person name="Emerson J.B."/>
            <person name="Anantharaman K."/>
            <person name="Thomas B.C."/>
            <person name="Malmstrom R."/>
            <person name="Stieglmeier M."/>
            <person name="Klingl A."/>
            <person name="Woyke T."/>
            <person name="Ryan C.M."/>
            <person name="Banfield J.F."/>
        </authorList>
    </citation>
    <scope>NUCLEOTIDE SEQUENCE [LARGE SCALE GENOMIC DNA]</scope>
    <source>
        <strain evidence="13">CG11_big_fil_rev_8_21_14_0_20_35_14</strain>
    </source>
</reference>
<dbReference type="SUPFAM" id="SSF88697">
    <property type="entry name" value="PUA domain-like"/>
    <property type="match status" value="1"/>
</dbReference>
<dbReference type="EC" id="2.1.1.193" evidence="10"/>
<dbReference type="InterPro" id="IPR046886">
    <property type="entry name" value="RsmE_MTase_dom"/>
</dbReference>
<feature type="domain" description="Ribosomal RNA small subunit methyltransferase E methyltransferase" evidence="11">
    <location>
        <begin position="76"/>
        <end position="223"/>
    </location>
</feature>
<dbReference type="InterPro" id="IPR029026">
    <property type="entry name" value="tRNA_m1G_MTases_N"/>
</dbReference>
<evidence type="ECO:0000259" key="12">
    <source>
        <dbReference type="Pfam" id="PF20260"/>
    </source>
</evidence>
<comment type="similarity">
    <text evidence="2 10">Belongs to the RNA methyltransferase RsmE family.</text>
</comment>
<evidence type="ECO:0000256" key="7">
    <source>
        <dbReference type="ARBA" id="ARBA00022691"/>
    </source>
</evidence>
<evidence type="ECO:0000259" key="11">
    <source>
        <dbReference type="Pfam" id="PF04452"/>
    </source>
</evidence>
<evidence type="ECO:0000256" key="10">
    <source>
        <dbReference type="PIRNR" id="PIRNR015601"/>
    </source>
</evidence>
<dbReference type="CDD" id="cd18084">
    <property type="entry name" value="RsmE-like"/>
    <property type="match status" value="1"/>
</dbReference>
<dbReference type="InterPro" id="IPR006700">
    <property type="entry name" value="RsmE"/>
</dbReference>
<dbReference type="Gene3D" id="3.40.1280.10">
    <property type="match status" value="1"/>
</dbReference>
<dbReference type="Pfam" id="PF04452">
    <property type="entry name" value="Methyltrans_RNA"/>
    <property type="match status" value="1"/>
</dbReference>
<dbReference type="Proteomes" id="UP000229893">
    <property type="component" value="Unassembled WGS sequence"/>
</dbReference>
<evidence type="ECO:0000256" key="3">
    <source>
        <dbReference type="ARBA" id="ARBA00022490"/>
    </source>
</evidence>